<dbReference type="InterPro" id="IPR018201">
    <property type="entry name" value="Ketoacyl_synth_AS"/>
</dbReference>
<dbReference type="Gene3D" id="3.30.70.3290">
    <property type="match status" value="2"/>
</dbReference>
<dbReference type="Gene3D" id="3.10.129.110">
    <property type="entry name" value="Polyketide synthase dehydratase"/>
    <property type="match status" value="1"/>
</dbReference>
<dbReference type="Pfam" id="PF21089">
    <property type="entry name" value="PKS_DH_N"/>
    <property type="match status" value="1"/>
</dbReference>
<dbReference type="InterPro" id="IPR016035">
    <property type="entry name" value="Acyl_Trfase/lysoPLipase"/>
</dbReference>
<dbReference type="SMART" id="SM00823">
    <property type="entry name" value="PKS_PP"/>
    <property type="match status" value="2"/>
</dbReference>
<feature type="region of interest" description="C-terminal hotdog fold" evidence="4">
    <location>
        <begin position="2031"/>
        <end position="2175"/>
    </location>
</feature>
<feature type="domain" description="Ketosynthase family 3 (KS3)" evidence="6">
    <location>
        <begin position="8"/>
        <end position="430"/>
    </location>
</feature>
<dbReference type="InterPro" id="IPR057326">
    <property type="entry name" value="KR_dom"/>
</dbReference>
<feature type="domain" description="Carrier" evidence="5">
    <location>
        <begin position="908"/>
        <end position="983"/>
    </location>
</feature>
<keyword evidence="2" id="KW-0597">Phosphoprotein</keyword>
<dbReference type="PROSITE" id="PS50075">
    <property type="entry name" value="CARRIER"/>
    <property type="match status" value="2"/>
</dbReference>
<dbReference type="SMART" id="SM00827">
    <property type="entry name" value="PKS_AT"/>
    <property type="match status" value="2"/>
</dbReference>
<gene>
    <name evidence="8" type="ORF">LZC95_15155</name>
</gene>
<dbReference type="InterPro" id="IPR009081">
    <property type="entry name" value="PP-bd_ACP"/>
</dbReference>
<dbReference type="InterPro" id="IPR014043">
    <property type="entry name" value="Acyl_transferase_dom"/>
</dbReference>
<dbReference type="PANTHER" id="PTHR43775:SF51">
    <property type="entry name" value="INACTIVE PHENOLPHTHIOCEROL SYNTHESIS POLYKETIDE SYNTHASE TYPE I PKS1-RELATED"/>
    <property type="match status" value="1"/>
</dbReference>
<dbReference type="PANTHER" id="PTHR43775">
    <property type="entry name" value="FATTY ACID SYNTHASE"/>
    <property type="match status" value="1"/>
</dbReference>
<evidence type="ECO:0000256" key="4">
    <source>
        <dbReference type="PROSITE-ProRule" id="PRU01363"/>
    </source>
</evidence>
<evidence type="ECO:0000259" key="5">
    <source>
        <dbReference type="PROSITE" id="PS50075"/>
    </source>
</evidence>
<dbReference type="InterPro" id="IPR016039">
    <property type="entry name" value="Thiolase-like"/>
</dbReference>
<dbReference type="PROSITE" id="PS51257">
    <property type="entry name" value="PROKAR_LIPOPROTEIN"/>
    <property type="match status" value="1"/>
</dbReference>
<dbReference type="Pfam" id="PF00550">
    <property type="entry name" value="PP-binding"/>
    <property type="match status" value="2"/>
</dbReference>
<evidence type="ECO:0000259" key="6">
    <source>
        <dbReference type="PROSITE" id="PS52004"/>
    </source>
</evidence>
<dbReference type="Pfam" id="PF14765">
    <property type="entry name" value="PS-DH"/>
    <property type="match status" value="1"/>
</dbReference>
<protein>
    <submittedName>
        <fullName evidence="8">Type I polyketide synthase</fullName>
    </submittedName>
</protein>
<proteinExistence type="predicted"/>
<feature type="active site" description="Proton acceptor; for dehydratase activity" evidence="4">
    <location>
        <position position="1923"/>
    </location>
</feature>
<dbReference type="Pfam" id="PF16197">
    <property type="entry name" value="KAsynt_C_assoc"/>
    <property type="match status" value="2"/>
</dbReference>
<dbReference type="InterPro" id="IPR020841">
    <property type="entry name" value="PKS_Beta-ketoAc_synthase_dom"/>
</dbReference>
<reference evidence="8 9" key="1">
    <citation type="submission" date="2021-12" db="EMBL/GenBank/DDBJ databases">
        <title>Discovery of the Pendulisporaceae a myxobacterial family with distinct sporulation behavior and unique specialized metabolism.</title>
        <authorList>
            <person name="Garcia R."/>
            <person name="Popoff A."/>
            <person name="Bader C.D."/>
            <person name="Loehr J."/>
            <person name="Walesch S."/>
            <person name="Walt C."/>
            <person name="Boldt J."/>
            <person name="Bunk B."/>
            <person name="Haeckl F.J.F.P.J."/>
            <person name="Gunesch A.P."/>
            <person name="Birkelbach J."/>
            <person name="Nuebel U."/>
            <person name="Pietschmann T."/>
            <person name="Bach T."/>
            <person name="Mueller R."/>
        </authorList>
    </citation>
    <scope>NUCLEOTIDE SEQUENCE [LARGE SCALE GENOMIC DNA]</scope>
    <source>
        <strain evidence="8 9">MSr12523</strain>
    </source>
</reference>
<dbReference type="PROSITE" id="PS00606">
    <property type="entry name" value="KS3_1"/>
    <property type="match status" value="1"/>
</dbReference>
<feature type="domain" description="PKS/mFAS DH" evidence="7">
    <location>
        <begin position="1891"/>
        <end position="2175"/>
    </location>
</feature>
<evidence type="ECO:0000259" key="7">
    <source>
        <dbReference type="PROSITE" id="PS52019"/>
    </source>
</evidence>
<evidence type="ECO:0000256" key="2">
    <source>
        <dbReference type="ARBA" id="ARBA00022553"/>
    </source>
</evidence>
<feature type="region of interest" description="N-terminal hotdog fold" evidence="4">
    <location>
        <begin position="1891"/>
        <end position="2015"/>
    </location>
</feature>
<dbReference type="InterPro" id="IPR032821">
    <property type="entry name" value="PKS_assoc"/>
</dbReference>
<accession>A0ABZ2KMH5</accession>
<dbReference type="InterPro" id="IPR014030">
    <property type="entry name" value="Ketoacyl_synth_N"/>
</dbReference>
<dbReference type="EMBL" id="CP089982">
    <property type="protein sequence ID" value="WXA98169.1"/>
    <property type="molecule type" value="Genomic_DNA"/>
</dbReference>
<dbReference type="SMART" id="SM00825">
    <property type="entry name" value="PKS_KS"/>
    <property type="match status" value="2"/>
</dbReference>
<dbReference type="InterPro" id="IPR049551">
    <property type="entry name" value="PKS_DH_C"/>
</dbReference>
<dbReference type="CDD" id="cd08956">
    <property type="entry name" value="KR_3_FAS_SDR_x"/>
    <property type="match status" value="1"/>
</dbReference>
<dbReference type="InterPro" id="IPR014031">
    <property type="entry name" value="Ketoacyl_synth_C"/>
</dbReference>
<dbReference type="PROSITE" id="PS52019">
    <property type="entry name" value="PKS_MFAS_DH"/>
    <property type="match status" value="1"/>
</dbReference>
<keyword evidence="9" id="KW-1185">Reference proteome</keyword>
<dbReference type="SMART" id="SM00826">
    <property type="entry name" value="PKS_DH"/>
    <property type="match status" value="1"/>
</dbReference>
<feature type="active site" description="Proton donor; for dehydratase activity" evidence="4">
    <location>
        <position position="2092"/>
    </location>
</feature>
<dbReference type="InterPro" id="IPR001227">
    <property type="entry name" value="Ac_transferase_dom_sf"/>
</dbReference>
<dbReference type="Pfam" id="PF02801">
    <property type="entry name" value="Ketoacyl-synt_C"/>
    <property type="match status" value="2"/>
</dbReference>
<dbReference type="InterPro" id="IPR020806">
    <property type="entry name" value="PKS_PP-bd"/>
</dbReference>
<keyword evidence="3" id="KW-0808">Transferase</keyword>
<dbReference type="SUPFAM" id="SSF53901">
    <property type="entry name" value="Thiolase-like"/>
    <property type="match status" value="2"/>
</dbReference>
<organism evidence="8 9">
    <name type="scientific">Pendulispora brunnea</name>
    <dbReference type="NCBI Taxonomy" id="2905690"/>
    <lineage>
        <taxon>Bacteria</taxon>
        <taxon>Pseudomonadati</taxon>
        <taxon>Myxococcota</taxon>
        <taxon>Myxococcia</taxon>
        <taxon>Myxococcales</taxon>
        <taxon>Sorangiineae</taxon>
        <taxon>Pendulisporaceae</taxon>
        <taxon>Pendulispora</taxon>
    </lineage>
</organism>
<dbReference type="SUPFAM" id="SSF55048">
    <property type="entry name" value="Probable ACP-binding domain of malonyl-CoA ACP transacylase"/>
    <property type="match status" value="2"/>
</dbReference>
<dbReference type="PROSITE" id="PS52004">
    <property type="entry name" value="KS3_2"/>
    <property type="match status" value="2"/>
</dbReference>
<dbReference type="SUPFAM" id="SSF47336">
    <property type="entry name" value="ACP-like"/>
    <property type="match status" value="2"/>
</dbReference>
<sequence>MHARDESSIPIAIVGIGCRLPPWLDTPDALWRALCERIDAVREVPPGRWNASEWVDADAQAPGKMSTRWGAFLDDVAGFDADFFRISKTEAKQMDPQQRIALEVACAALEDARIPLTSLAGSRTGVFVGAMWQEYHLLTGGDATAIRVHSATGWDNSVIPGRIAYALGLRGPSMTVATSSSSSLVAVHLAVQSLRQGESDLALAGGVNLMLHPHASVAMSKLGTQSPDGRCRAFDADGQGYVRGEGCGIVVLRRLSDALAAGDRIYAVVRGSAVNNDGASNGLTAPSADAQAEVVRAAWHDAGISPRDVAYVEAHGTGTPVGDPIEASALGAVFAEGRSTPLCIGSAKTNFGHLEPASGIVGLLKVALSLHHGELPPSLHFQTPRPGIDFVAHKLEVVTERRAWPSDGRRFAGVSSFGFAGTNAHVALAEAPPPAQVPMRPASDSRPVSLVISGTSREARARNAARLAEHLRCKPDVGLADVAYSLATARAHFEARAAVTVRSAAEAVEALHALAEGRAHPAVVEGTASPRHKVVFVFPGQGAQWRGMGKALLEQSTAFRLAIDACDRALRPLTGWSVLDLLRDDDDDLERVDRVQPALFAMYVGLAAAWEAFGLRPDAVVGHSQGEVAAAVVCGALSIEQGARIVAARSHAVRESGRPGAMALVERPVEHVRDLIAPYGDALSIAVVNTKSSTVVAGDVDAVEQLLRTLADTDVFSRRINVDYASHSAHMDALMPRLRDELAGIAPLGARIPFYSSVTGEAVSGRELDGSYWCKNLREPVRMDRALGRLLDDGHDVFVEVSPHPVLSMALTDAGSERGAVVVGSLHREQGGLERLWRALAELHVQGYSVDWPRAFEPLAARSIDLPTYAFQRQHLWLDTDVEEDTASAGGPALREQLLALPESERLPWLVGLVQAEAAAVLGLPDPSRMAADRVLRAQGFDSLTVVELRNRLVARSGVTLPAAMAFDYPTPRAIAGLLLERAGNAAVPNVARPLRKRRVPSTNGDDPVAIVAMACRLPGGIEDAEGFWDVLDAGRDVIGPFPARWGDLDGLAWDAHVTREGGFVREVEGFDAAFFGISPREAQSMDPQQRLLLELTWEALERANLVPEALRGSKTGVYVGAMSSDYDTGRRWNADAIDGYQLTGNASSVISGRIAYTLGLEGPALTIDTACSASLVALHVAAAALRRGECDRALVGGVTVMSTPQMFIEFSRLKGLASDGRCKSFSAKADGTSWAEGCGVLVLERLSCAERDGHRILALVRGTAINQDGRSQGLTAPNGLAQQRVLRDALADARLAPADVDAVEAHGTGTVLGDPIEAGALAEVFGPGRDAARPLYLGSAKSNLGHAQAAAGILGVIKMVLALERGRLPKTLHAEEPSPHVPWAGSGLALLHDARPWPRGERPRRAGVSAFGISGTNAHAILEEAPSRNVEPLGETANQAAYPLLLSGTDLRALRAQARRWMGWAAQHTDARWLDVVHTAAKYRTHFEARAAVTVRSVAEAVEALHALAEGRAHPAVVEGTASPRHKVVFVFPGQGAQWRGMGKALLEQSTAFRLAIDACDRALRPLTGWSVLDLLRDDDDLERVDRVQPALFAMYVGLAAAWEALGLRPDAVVGHSQGEVAAAVVCGALSVEQGARIVAARSHAVRESARPGAMALVERPVEHVRDLIAPYGEALSIAVVNTKSSTVVAGDVEAVEQLLRTLADTDVFSRRINVDYASHSAHMDALMPRLREELAGIAPLGARMPFYSSVTGEAVSGRELDGSYWCKNLREPVRMDRALGRLLDDGHDVFVEVSPHPVLSMALTDAGSERGAVVVGSLHREQGGLERLWRALAELHVQGYGVDWPRAFEPLAARSIDLPTYAFQRQHLWLEAPRPRESMQAAGLVPTRHPWLGAATALAGRDEHLFTGRLSLREQPWLRDHVALDDVLVPGAGLLDLALSAAQTVGAKRIAELTLLEPLALSEAAVRLQATAGAPDARGRRPFALYSQLEGTPDPKAWRHHASGQLEERTDAATDAGFEELRTWPISGVEARNLDDFYPSARARGLDYGPAFQGLTELGRRGDVLYGYVRLPESVRGAAGEYHLHPALLDAALHVLVAGLLDGDATATAPLLPFVWSDVAVYATGAAELRVRAELEHGEDTARATMWLADGAGVPVARVGGITLQRARVETKALDSKHLYAIDFQPLQLADPAALESGAASPKRLVMDVTSSFDEADTLEATQRITVDALTSLQRVLADPQLRDTELVWVTRGGLRTSALWGLLRTARAEQPERVIRAIDLDPEAPSDPALLERALATREVEVVLRAGSARIPRLIPVKADVSAPRPLDPDGTVLITGGTGELGRALALHLVRVHGVRHVVLTSRRGANAPHAEALARDLEAAGALGVRIATCDVAQRAEVAALLAGVDSSHPWTGIFHLAGVLDDGLVQGIDVGRLARVMSPKVAGALHLDELTEGMNLSAFVLFSSVAGVLGTAGQGSYAAANAFLDAMAAQRQRRGLVGQSLAWGLWEQAGVGMTAHLGKADLGRLRRQGIGALSLEEGLRLLDAALARPEANLVPVRLELGALEHALGDAEAPSMLRTLVQPRRRAPAKSAPKAASLRDAMATLPESERLPQLLEMVRHEVAAVLGLSGPDAVPPDKALRAQGLDSLTMVELRNRLSRRAEITLPATLAFDYPTPNAVAGLLLTTL</sequence>
<dbReference type="RefSeq" id="WP_394848781.1">
    <property type="nucleotide sequence ID" value="NZ_CP089982.1"/>
</dbReference>
<dbReference type="InterPro" id="IPR050091">
    <property type="entry name" value="PKS_NRPS_Biosynth_Enz"/>
</dbReference>
<dbReference type="InterPro" id="IPR049900">
    <property type="entry name" value="PKS_mFAS_DH"/>
</dbReference>
<evidence type="ECO:0000256" key="3">
    <source>
        <dbReference type="ARBA" id="ARBA00022679"/>
    </source>
</evidence>
<dbReference type="Gene3D" id="3.40.47.10">
    <property type="match status" value="2"/>
</dbReference>
<evidence type="ECO:0000313" key="8">
    <source>
        <dbReference type="EMBL" id="WXA98169.1"/>
    </source>
</evidence>
<feature type="domain" description="Carrier" evidence="5">
    <location>
        <begin position="2614"/>
        <end position="2692"/>
    </location>
</feature>
<dbReference type="SUPFAM" id="SSF52151">
    <property type="entry name" value="FabD/lysophospholipase-like"/>
    <property type="match status" value="2"/>
</dbReference>
<dbReference type="Pfam" id="PF00109">
    <property type="entry name" value="ketoacyl-synt"/>
    <property type="match status" value="2"/>
</dbReference>
<dbReference type="InterPro" id="IPR016036">
    <property type="entry name" value="Malonyl_transacylase_ACP-bd"/>
</dbReference>
<evidence type="ECO:0000313" key="9">
    <source>
        <dbReference type="Proteomes" id="UP001379533"/>
    </source>
</evidence>
<evidence type="ECO:0000256" key="1">
    <source>
        <dbReference type="ARBA" id="ARBA00022450"/>
    </source>
</evidence>
<dbReference type="InterPro" id="IPR042104">
    <property type="entry name" value="PKS_dehydratase_sf"/>
</dbReference>
<name>A0ABZ2KMH5_9BACT</name>
<dbReference type="InterPro" id="IPR013968">
    <property type="entry name" value="PKS_KR"/>
</dbReference>
<dbReference type="InterPro" id="IPR049552">
    <property type="entry name" value="PKS_DH_N"/>
</dbReference>
<dbReference type="InterPro" id="IPR036291">
    <property type="entry name" value="NAD(P)-bd_dom_sf"/>
</dbReference>
<dbReference type="SUPFAM" id="SSF51735">
    <property type="entry name" value="NAD(P)-binding Rossmann-fold domains"/>
    <property type="match status" value="2"/>
</dbReference>
<keyword evidence="1" id="KW-0596">Phosphopantetheine</keyword>
<dbReference type="InterPro" id="IPR020807">
    <property type="entry name" value="PKS_DH"/>
</dbReference>
<dbReference type="SMART" id="SM00822">
    <property type="entry name" value="PKS_KR"/>
    <property type="match status" value="1"/>
</dbReference>
<dbReference type="Gene3D" id="1.10.1200.10">
    <property type="entry name" value="ACP-like"/>
    <property type="match status" value="2"/>
</dbReference>
<dbReference type="Gene3D" id="3.40.50.720">
    <property type="entry name" value="NAD(P)-binding Rossmann-like Domain"/>
    <property type="match status" value="1"/>
</dbReference>
<dbReference type="Proteomes" id="UP001379533">
    <property type="component" value="Chromosome"/>
</dbReference>
<dbReference type="Pfam" id="PF00698">
    <property type="entry name" value="Acyl_transf_1"/>
    <property type="match status" value="2"/>
</dbReference>
<feature type="domain" description="Ketosynthase family 3 (KS3)" evidence="6">
    <location>
        <begin position="1006"/>
        <end position="1425"/>
    </location>
</feature>
<dbReference type="CDD" id="cd00833">
    <property type="entry name" value="PKS"/>
    <property type="match status" value="2"/>
</dbReference>
<dbReference type="InterPro" id="IPR036736">
    <property type="entry name" value="ACP-like_sf"/>
</dbReference>
<dbReference type="Gene3D" id="3.40.366.10">
    <property type="entry name" value="Malonyl-Coenzyme A Acyl Carrier Protein, domain 2"/>
    <property type="match status" value="2"/>
</dbReference>
<dbReference type="Pfam" id="PF08659">
    <property type="entry name" value="KR"/>
    <property type="match status" value="1"/>
</dbReference>